<evidence type="ECO:0000313" key="3">
    <source>
        <dbReference type="Proteomes" id="UP001360560"/>
    </source>
</evidence>
<dbReference type="InterPro" id="IPR009091">
    <property type="entry name" value="RCC1/BLIP-II"/>
</dbReference>
<dbReference type="PANTHER" id="PTHR45982:SF1">
    <property type="entry name" value="REGULATOR OF CHROMOSOME CONDENSATION"/>
    <property type="match status" value="1"/>
</dbReference>
<dbReference type="AlphaFoldDB" id="A0AAV5QVG6"/>
<dbReference type="Pfam" id="PF13540">
    <property type="entry name" value="RCC1_2"/>
    <property type="match status" value="3"/>
</dbReference>
<keyword evidence="3" id="KW-1185">Reference proteome</keyword>
<dbReference type="InterPro" id="IPR000408">
    <property type="entry name" value="Reg_chr_condens"/>
</dbReference>
<feature type="repeat" description="RCC1" evidence="1">
    <location>
        <begin position="110"/>
        <end position="175"/>
    </location>
</feature>
<dbReference type="PROSITE" id="PS00626">
    <property type="entry name" value="RCC1_2"/>
    <property type="match status" value="1"/>
</dbReference>
<evidence type="ECO:0000313" key="2">
    <source>
        <dbReference type="EMBL" id="GMM38567.1"/>
    </source>
</evidence>
<dbReference type="InterPro" id="IPR051553">
    <property type="entry name" value="Ran_GTPase-activating"/>
</dbReference>
<dbReference type="RefSeq" id="XP_064855562.1">
    <property type="nucleotide sequence ID" value="XM_064999490.1"/>
</dbReference>
<feature type="repeat" description="RCC1" evidence="1">
    <location>
        <begin position="4"/>
        <end position="55"/>
    </location>
</feature>
<dbReference type="SUPFAM" id="SSF50985">
    <property type="entry name" value="RCC1/BLIP-II"/>
    <property type="match status" value="1"/>
</dbReference>
<dbReference type="PANTHER" id="PTHR45982">
    <property type="entry name" value="REGULATOR OF CHROMOSOME CONDENSATION"/>
    <property type="match status" value="1"/>
</dbReference>
<comment type="caution">
    <text evidence="2">The sequence shown here is derived from an EMBL/GenBank/DDBJ whole genome shotgun (WGS) entry which is preliminary data.</text>
</comment>
<proteinExistence type="predicted"/>
<protein>
    <submittedName>
        <fullName evidence="2">Ats1 protein</fullName>
    </submittedName>
</protein>
<organism evidence="2 3">
    <name type="scientific">Saccharomycopsis crataegensis</name>
    <dbReference type="NCBI Taxonomy" id="43959"/>
    <lineage>
        <taxon>Eukaryota</taxon>
        <taxon>Fungi</taxon>
        <taxon>Dikarya</taxon>
        <taxon>Ascomycota</taxon>
        <taxon>Saccharomycotina</taxon>
        <taxon>Saccharomycetes</taxon>
        <taxon>Saccharomycopsidaceae</taxon>
        <taxon>Saccharomycopsis</taxon>
    </lineage>
</organism>
<dbReference type="PRINTS" id="PR00633">
    <property type="entry name" value="RCCNDNSATION"/>
</dbReference>
<accession>A0AAV5QVG6</accession>
<dbReference type="EMBL" id="BTFZ01000020">
    <property type="protein sequence ID" value="GMM38567.1"/>
    <property type="molecule type" value="Genomic_DNA"/>
</dbReference>
<gene>
    <name evidence="2" type="ORF">DASC09_059060</name>
</gene>
<name>A0AAV5QVG6_9ASCO</name>
<reference evidence="2 3" key="1">
    <citation type="journal article" date="2023" name="Elife">
        <title>Identification of key yeast species and microbe-microbe interactions impacting larval growth of Drosophila in the wild.</title>
        <authorList>
            <person name="Mure A."/>
            <person name="Sugiura Y."/>
            <person name="Maeda R."/>
            <person name="Honda K."/>
            <person name="Sakurai N."/>
            <person name="Takahashi Y."/>
            <person name="Watada M."/>
            <person name="Katoh T."/>
            <person name="Gotoh A."/>
            <person name="Gotoh Y."/>
            <person name="Taniguchi I."/>
            <person name="Nakamura K."/>
            <person name="Hayashi T."/>
            <person name="Katayama T."/>
            <person name="Uemura T."/>
            <person name="Hattori Y."/>
        </authorList>
    </citation>
    <scope>NUCLEOTIDE SEQUENCE [LARGE SCALE GENOMIC DNA]</scope>
    <source>
        <strain evidence="2 3">SC-9</strain>
    </source>
</reference>
<evidence type="ECO:0000256" key="1">
    <source>
        <dbReference type="PROSITE-ProRule" id="PRU00235"/>
    </source>
</evidence>
<sequence length="365" mass="40077">MDQFKLYDCGSNGNYQLGVGNDNDLDVLTQIDFPAATKITKIASGGNHTFVLLETGEIWASGDNSYGQCGTVPNDESLQHFKKFRRIGEHLTWANMACGWEFSVLVDIEGRVYSCGLGSKGELALGKGTFKSYAKEDLGKHGMVSSLRQVSFPSEINKIVDIKASLNHVILRTSNSFYGWGYNKGHKMCPSLGKMVWAPSKLENLSAGLQGFALGREYTVFYSNREIVLRGKTEKMQADGLMAFETKEIANIQSMWSSVHVETKDGAIHSLGNNSHGQKLISSNNVKIKQYAVGSEHGIILDNNNNVYCWGWGEHGNCGVHSGLTNDDEVTFDFLNRIYNGGETVYMVSGGCATTFVATIDNQSK</sequence>
<dbReference type="GeneID" id="90076555"/>
<dbReference type="Proteomes" id="UP001360560">
    <property type="component" value="Unassembled WGS sequence"/>
</dbReference>
<dbReference type="Gene3D" id="2.130.10.30">
    <property type="entry name" value="Regulator of chromosome condensation 1/beta-lactamase-inhibitor protein II"/>
    <property type="match status" value="2"/>
</dbReference>
<dbReference type="PROSITE" id="PS50012">
    <property type="entry name" value="RCC1_3"/>
    <property type="match status" value="2"/>
</dbReference>